<dbReference type="RefSeq" id="XP_012179746.1">
    <property type="nucleotide sequence ID" value="XM_012324356.1"/>
</dbReference>
<dbReference type="EMBL" id="HE796985">
    <property type="protein sequence ID" value="CCM00463.1"/>
    <property type="molecule type" value="Genomic_DNA"/>
</dbReference>
<proteinExistence type="predicted"/>
<dbReference type="OrthoDB" id="2817417at2759"/>
<dbReference type="GeneID" id="24095374"/>
<name>J4G1Q5_9APHY</name>
<sequence length="796" mass="89657">MIYHRKRVDDSGQGLKQGGEQCSPFPKQPIELPVELWWKVIDFTMGDFLHLENGGIRLQELATVCWTWYARCHSKSLERIDIVRRDKKQAYRLVKILNEQPERYKVIKRVNFANNKINMFGSLAICMAGKLPRVEILRLEDCAWVPGQLHWQVFLHVNAAFGSITRLHLLWVSFPSATVFGRFICALPRLVSLKCRFVRLKRDTIVANNVLMSSFPRLDAIDLYGSSDVADFLIATRASTYLRHVTFSGPDAREGCSTLIAITADPLSSLHFKPEMNSFEEDTASGQDLLPDLTPAVNLRLLSVFLDGFDADWSFHPRWLADALPPASLPKLAEIEIIVRPRDKDKCVQGSFDDVSDDAYAQIDRILSGRQFPALRKITFHLRCTVRRSVVMKVLTAESWKMHLSSKLPTLYASGRLFVQTHGSPSGLNVDTVENLPSGEVSVLEASGQPSDVLPKYPTQLPVELWLTIIDLVLDHCWHSWDYQDQLQKLSMVCQGWLALCRFRAREKVDVEDLDKKGIFRLIKGLEEYPERYDVIKTVSFWNPYKIDVLGSFAVRMARKLPRVATLNLVNCDWVSGKLHPQIFLHMNATFGSISTLELVGVSFPSAAVFGRLIGALCRLSILKCFSVKFAKYGIVADTVRESRTPTLVAAYLDQSSSVMEFLGMVSIGAHLHHLSFDDSDREKGARMVAAAGESLSSLDIQLQNPIDNSNNALPDLTPAVKLSALLVDLDLKDLGWLANILSHASLPKLVELQIVIKLDAREGEHVLDVLDKIEYNCCERIDQVLSTRQYPALKT</sequence>
<keyword evidence="3" id="KW-1185">Reference proteome</keyword>
<organism evidence="2 3">
    <name type="scientific">Fibroporia radiculosa</name>
    <dbReference type="NCBI Taxonomy" id="599839"/>
    <lineage>
        <taxon>Eukaryota</taxon>
        <taxon>Fungi</taxon>
        <taxon>Dikarya</taxon>
        <taxon>Basidiomycota</taxon>
        <taxon>Agaricomycotina</taxon>
        <taxon>Agaricomycetes</taxon>
        <taxon>Polyporales</taxon>
        <taxon>Fibroporiaceae</taxon>
        <taxon>Fibroporia</taxon>
    </lineage>
</organism>
<protein>
    <recommendedName>
        <fullName evidence="4">F-box domain-containing protein</fullName>
    </recommendedName>
</protein>
<dbReference type="Proteomes" id="UP000006352">
    <property type="component" value="Unassembled WGS sequence"/>
</dbReference>
<evidence type="ECO:0000313" key="2">
    <source>
        <dbReference type="EMBL" id="CCM00463.1"/>
    </source>
</evidence>
<accession>J4G1Q5</accession>
<evidence type="ECO:0000313" key="3">
    <source>
        <dbReference type="Proteomes" id="UP000006352"/>
    </source>
</evidence>
<evidence type="ECO:0000256" key="1">
    <source>
        <dbReference type="SAM" id="MobiDB-lite"/>
    </source>
</evidence>
<dbReference type="SUPFAM" id="SSF52047">
    <property type="entry name" value="RNI-like"/>
    <property type="match status" value="1"/>
</dbReference>
<evidence type="ECO:0008006" key="4">
    <source>
        <dbReference type="Google" id="ProtNLM"/>
    </source>
</evidence>
<gene>
    <name evidence="2" type="ORF">FIBRA_02496</name>
</gene>
<feature type="region of interest" description="Disordered" evidence="1">
    <location>
        <begin position="1"/>
        <end position="26"/>
    </location>
</feature>
<reference evidence="2 3" key="1">
    <citation type="journal article" date="2012" name="Appl. Environ. Microbiol.">
        <title>Short-read sequencing for genomic analysis of the brown rot fungus Fibroporia radiculosa.</title>
        <authorList>
            <person name="Tang J.D."/>
            <person name="Perkins A.D."/>
            <person name="Sonstegard T.S."/>
            <person name="Schroeder S.G."/>
            <person name="Burgess S.C."/>
            <person name="Diehl S.V."/>
        </authorList>
    </citation>
    <scope>NUCLEOTIDE SEQUENCE [LARGE SCALE GENOMIC DNA]</scope>
    <source>
        <strain evidence="2 3">TFFH 294</strain>
    </source>
</reference>
<dbReference type="AlphaFoldDB" id="J4G1Q5"/>
<dbReference type="HOGENOM" id="CLU_353022_0_0_1"/>
<dbReference type="InParanoid" id="J4G1Q5"/>